<dbReference type="KEGG" id="abat:CFX1CAM_1162"/>
<dbReference type="AlphaFoldDB" id="A0A1Y6K5V6"/>
<accession>A0A1Y6K5V6</accession>
<gene>
    <name evidence="2" type="ORF">CFX1CAM_1162</name>
</gene>
<dbReference type="EMBL" id="LT859958">
    <property type="protein sequence ID" value="SMX54227.1"/>
    <property type="molecule type" value="Genomic_DNA"/>
</dbReference>
<proteinExistence type="predicted"/>
<protein>
    <submittedName>
        <fullName evidence="2">Uncharacterized protein</fullName>
    </submittedName>
</protein>
<evidence type="ECO:0000313" key="2">
    <source>
        <dbReference type="EMBL" id="SMX54227.1"/>
    </source>
</evidence>
<evidence type="ECO:0000313" key="3">
    <source>
        <dbReference type="Proteomes" id="UP000195514"/>
    </source>
</evidence>
<sequence length="308" mass="35420">MNCWSNLNNMKFFKNKWSAFIILLIWIILFINLTPIILFVTGQNLQKSTVPLDLPGDQVFHAIDNLSYYGNLFQTVTLDGWVFVETKKDNPEKLVKLIFASDNVAYEIPTNLHSRRGLVNVFSEKDVPEERTGFSASFSSLGMKNGYYFLYFYVYENEDNFGLLNTNREFRKHNRGLEEYFGGELVKNEKFSKVSNTGQLLFDVNSCEIKNGYLNIYGWAFLQGVGSAKNRIFLEIQKPDSSVSYYSTKRMLREDVSEFFGDNRYLQSGFSARISLDAIGEGDNIIRFIIGGNRSNGSYEFNWANIAD</sequence>
<keyword evidence="3" id="KW-1185">Reference proteome</keyword>
<reference evidence="3" key="1">
    <citation type="submission" date="2017-05" db="EMBL/GenBank/DDBJ databases">
        <authorList>
            <person name="Kirkegaard R."/>
            <person name="Mcilroy J S."/>
        </authorList>
    </citation>
    <scope>NUCLEOTIDE SEQUENCE [LARGE SCALE GENOMIC DNA]</scope>
</reference>
<keyword evidence="1" id="KW-0812">Transmembrane</keyword>
<keyword evidence="1" id="KW-1133">Transmembrane helix</keyword>
<keyword evidence="1" id="KW-0472">Membrane</keyword>
<feature type="transmembrane region" description="Helical" evidence="1">
    <location>
        <begin position="20"/>
        <end position="40"/>
    </location>
</feature>
<evidence type="ECO:0000256" key="1">
    <source>
        <dbReference type="SAM" id="Phobius"/>
    </source>
</evidence>
<name>A0A1Y6K5V6_9CHLR</name>
<organism evidence="2 3">
    <name type="scientific">Candidatus Brevifilum fermentans</name>
    <dbReference type="NCBI Taxonomy" id="1986204"/>
    <lineage>
        <taxon>Bacteria</taxon>
        <taxon>Bacillati</taxon>
        <taxon>Chloroflexota</taxon>
        <taxon>Anaerolineae</taxon>
        <taxon>Anaerolineales</taxon>
        <taxon>Anaerolineaceae</taxon>
        <taxon>Candidatus Brevifilum</taxon>
    </lineage>
</organism>
<dbReference type="Proteomes" id="UP000195514">
    <property type="component" value="Chromosome I"/>
</dbReference>